<dbReference type="InterPro" id="IPR033379">
    <property type="entry name" value="Acid_Pase_AS"/>
</dbReference>
<comment type="catalytic activity">
    <reaction evidence="13">
        <text>(2R)-2,3-bisphosphoglycerate + H2O = (2R)-2-phosphoglycerate + phosphate</text>
        <dbReference type="Rhea" id="RHEA:27381"/>
        <dbReference type="ChEBI" id="CHEBI:15377"/>
        <dbReference type="ChEBI" id="CHEBI:43474"/>
        <dbReference type="ChEBI" id="CHEBI:58248"/>
        <dbReference type="ChEBI" id="CHEBI:58289"/>
        <dbReference type="EC" id="3.1.3.80"/>
    </reaction>
    <physiologicalReaction direction="left-to-right" evidence="13">
        <dbReference type="Rhea" id="RHEA:27382"/>
    </physiologicalReaction>
</comment>
<evidence type="ECO:0000256" key="4">
    <source>
        <dbReference type="ARBA" id="ARBA00013040"/>
    </source>
</evidence>
<dbReference type="GO" id="GO:0003993">
    <property type="term" value="F:acid phosphatase activity"/>
    <property type="evidence" value="ECO:0007669"/>
    <property type="project" value="TreeGrafter"/>
</dbReference>
<accession>A0AAD5SWS2</accession>
<evidence type="ECO:0000313" key="15">
    <source>
        <dbReference type="EMBL" id="KAJ3115102.1"/>
    </source>
</evidence>
<name>A0AAD5SWS2_9FUNG</name>
<comment type="subcellular location">
    <subcellularLocation>
        <location evidence="1">Membrane</location>
    </subcellularLocation>
</comment>
<dbReference type="EMBL" id="JADGJH010001315">
    <property type="protein sequence ID" value="KAJ3115102.1"/>
    <property type="molecule type" value="Genomic_DNA"/>
</dbReference>
<proteinExistence type="inferred from homology"/>
<dbReference type="EC" id="3.1.3.80" evidence="3"/>
<evidence type="ECO:0000256" key="1">
    <source>
        <dbReference type="ARBA" id="ARBA00004370"/>
    </source>
</evidence>
<keyword evidence="7" id="KW-0378">Hydrolase</keyword>
<dbReference type="Pfam" id="PF00328">
    <property type="entry name" value="His_Phos_2"/>
    <property type="match status" value="1"/>
</dbReference>
<evidence type="ECO:0000256" key="6">
    <source>
        <dbReference type="ARBA" id="ARBA00022729"/>
    </source>
</evidence>
<evidence type="ECO:0000256" key="10">
    <source>
        <dbReference type="ARBA" id="ARBA00043668"/>
    </source>
</evidence>
<dbReference type="PANTHER" id="PTHR20963:SF8">
    <property type="entry name" value="MULTIPLE INOSITOL POLYPHOSPHATE PHOSPHATASE 1"/>
    <property type="match status" value="1"/>
</dbReference>
<evidence type="ECO:0000256" key="5">
    <source>
        <dbReference type="ARBA" id="ARBA00018097"/>
    </source>
</evidence>
<keyword evidence="8" id="KW-0472">Membrane</keyword>
<evidence type="ECO:0000256" key="8">
    <source>
        <dbReference type="ARBA" id="ARBA00023136"/>
    </source>
</evidence>
<dbReference type="GO" id="GO:0016020">
    <property type="term" value="C:membrane"/>
    <property type="evidence" value="ECO:0007669"/>
    <property type="project" value="UniProtKB-SubCell"/>
</dbReference>
<feature type="chain" id="PRO_5041978603" description="Multiple inositol polyphosphate phosphatase 1" evidence="14">
    <location>
        <begin position="20"/>
        <end position="494"/>
    </location>
</feature>
<protein>
    <recommendedName>
        <fullName evidence="5">Multiple inositol polyphosphate phosphatase 1</fullName>
        <ecNumber evidence="4">3.1.3.62</ecNumber>
        <ecNumber evidence="3">3.1.3.80</ecNumber>
    </recommendedName>
    <alternativeName>
        <fullName evidence="9">2,3-bisphosphoglycerate 3-phosphatase</fullName>
    </alternativeName>
</protein>
<evidence type="ECO:0000256" key="7">
    <source>
        <dbReference type="ARBA" id="ARBA00022801"/>
    </source>
</evidence>
<dbReference type="InterPro" id="IPR000560">
    <property type="entry name" value="His_Pase_clade-2"/>
</dbReference>
<evidence type="ECO:0000256" key="3">
    <source>
        <dbReference type="ARBA" id="ARBA00012976"/>
    </source>
</evidence>
<comment type="catalytic activity">
    <reaction evidence="12">
        <text>1D-myo-inositol hexakisphosphate + H2O = 1D-myo-inositol 1,2,4,5,6-pentakisphosphate + phosphate</text>
        <dbReference type="Rhea" id="RHEA:16989"/>
        <dbReference type="ChEBI" id="CHEBI:15377"/>
        <dbReference type="ChEBI" id="CHEBI:43474"/>
        <dbReference type="ChEBI" id="CHEBI:57798"/>
        <dbReference type="ChEBI" id="CHEBI:58130"/>
        <dbReference type="EC" id="3.1.3.62"/>
    </reaction>
    <physiologicalReaction direction="left-to-right" evidence="12">
        <dbReference type="Rhea" id="RHEA:16990"/>
    </physiologicalReaction>
</comment>
<evidence type="ECO:0000256" key="11">
    <source>
        <dbReference type="ARBA" id="ARBA00043671"/>
    </source>
</evidence>
<keyword evidence="16" id="KW-1185">Reference proteome</keyword>
<dbReference type="Proteomes" id="UP001211907">
    <property type="component" value="Unassembled WGS sequence"/>
</dbReference>
<evidence type="ECO:0000256" key="9">
    <source>
        <dbReference type="ARBA" id="ARBA00031642"/>
    </source>
</evidence>
<comment type="catalytic activity">
    <reaction evidence="10">
        <text>1D-myo-inositol 1,2,5,6-tetrakisphosphate + H2O = 1D-myo-inositol 1,2,6-trisphosphate + phosphate</text>
        <dbReference type="Rhea" id="RHEA:77119"/>
        <dbReference type="ChEBI" id="CHEBI:15377"/>
        <dbReference type="ChEBI" id="CHEBI:43474"/>
        <dbReference type="ChEBI" id="CHEBI:195535"/>
        <dbReference type="ChEBI" id="CHEBI:195537"/>
        <dbReference type="EC" id="3.1.3.62"/>
    </reaction>
    <physiologicalReaction direction="left-to-right" evidence="10">
        <dbReference type="Rhea" id="RHEA:77120"/>
    </physiologicalReaction>
</comment>
<sequence>MLLTFINFIQIALVTTAIAAQSTVTNPVVVIQNQTFPLDPPSVDTHLPTTDSVASLIEIGTKSRYPIPNFVNASSNCTVIQVQMVARHGTRNPTSGNLATMTTFQTQMAAKNITSAQYAFLSNFSLPSTFANAGILSGQGQHDHVNLAKRVAARFPRLVADSRRISWQATNVSRAIASGQAFISGLFGDNCGAAEAAVISLFNAVVPRTLDADLRAFDSCTTYLNEAAAQKNLTQPDDVFNAVNYLAIAKRIARLVGVQSLTLAQVKTMFDLCSFDNTLQGLQSRFCGLFTAAELSTADFSNDLSFNFIKGYAVAIDGMLACSLLTTWNKNIDMMLANASTSPTAVFKFAHAETIVPIITTLGLFQNVIPLSPGMTPEQIVNRTFRSARFSPFAANVMIELLDCGDSDIDNGTEGKFVRVSSDEIPIVVPGCPAIICPLDTFRNVLSDKIGCDFDKAVCGNFIPTIGGAATFPNTAQTPLANIIAALNSPADNN</sequence>
<comment type="caution">
    <text evidence="15">The sequence shown here is derived from an EMBL/GenBank/DDBJ whole genome shotgun (WGS) entry which is preliminary data.</text>
</comment>
<comment type="similarity">
    <text evidence="2">Belongs to the histidine acid phosphatase family. MINPP1 subfamily.</text>
</comment>
<comment type="catalytic activity">
    <reaction evidence="11">
        <text>1D-myo-inositol 1,2,4,5,6-pentakisphosphate + H2O = 1D-myo-inositol 1,2,5,6-tetrakisphosphate + phosphate</text>
        <dbReference type="Rhea" id="RHEA:77115"/>
        <dbReference type="ChEBI" id="CHEBI:15377"/>
        <dbReference type="ChEBI" id="CHEBI:43474"/>
        <dbReference type="ChEBI" id="CHEBI:57798"/>
        <dbReference type="ChEBI" id="CHEBI:195535"/>
        <dbReference type="EC" id="3.1.3.62"/>
    </reaction>
    <physiologicalReaction direction="left-to-right" evidence="11">
        <dbReference type="Rhea" id="RHEA:77116"/>
    </physiologicalReaction>
</comment>
<gene>
    <name evidence="15" type="primary">MINPP1</name>
    <name evidence="15" type="ORF">HK100_001459</name>
</gene>
<evidence type="ECO:0000256" key="13">
    <source>
        <dbReference type="ARBA" id="ARBA00043832"/>
    </source>
</evidence>
<reference evidence="15" key="1">
    <citation type="submission" date="2020-05" db="EMBL/GenBank/DDBJ databases">
        <title>Phylogenomic resolution of chytrid fungi.</title>
        <authorList>
            <person name="Stajich J.E."/>
            <person name="Amses K."/>
            <person name="Simmons R."/>
            <person name="Seto K."/>
            <person name="Myers J."/>
            <person name="Bonds A."/>
            <person name="Quandt C.A."/>
            <person name="Barry K."/>
            <person name="Liu P."/>
            <person name="Grigoriev I."/>
            <person name="Longcore J.E."/>
            <person name="James T.Y."/>
        </authorList>
    </citation>
    <scope>NUCLEOTIDE SEQUENCE</scope>
    <source>
        <strain evidence="15">JEL0513</strain>
    </source>
</reference>
<dbReference type="CDD" id="cd07061">
    <property type="entry name" value="HP_HAP_like"/>
    <property type="match status" value="1"/>
</dbReference>
<feature type="signal peptide" evidence="14">
    <location>
        <begin position="1"/>
        <end position="19"/>
    </location>
</feature>
<evidence type="ECO:0000256" key="2">
    <source>
        <dbReference type="ARBA" id="ARBA00008422"/>
    </source>
</evidence>
<dbReference type="PROSITE" id="PS00616">
    <property type="entry name" value="HIS_ACID_PHOSPHAT_1"/>
    <property type="match status" value="1"/>
</dbReference>
<keyword evidence="6 14" id="KW-0732">Signal</keyword>
<dbReference type="Gene3D" id="3.40.50.1240">
    <property type="entry name" value="Phosphoglycerate mutase-like"/>
    <property type="match status" value="1"/>
</dbReference>
<evidence type="ECO:0000256" key="12">
    <source>
        <dbReference type="ARBA" id="ARBA00043691"/>
    </source>
</evidence>
<dbReference type="EC" id="3.1.3.62" evidence="4"/>
<dbReference type="AlphaFoldDB" id="A0AAD5SWS2"/>
<dbReference type="PANTHER" id="PTHR20963">
    <property type="entry name" value="MULTIPLE INOSITOL POLYPHOSPHATE PHOSPHATASE-RELATED"/>
    <property type="match status" value="1"/>
</dbReference>
<dbReference type="GO" id="GO:0034417">
    <property type="term" value="F:bisphosphoglycerate 3-phosphatase activity"/>
    <property type="evidence" value="ECO:0007669"/>
    <property type="project" value="UniProtKB-EC"/>
</dbReference>
<organism evidence="15 16">
    <name type="scientific">Physocladia obscura</name>
    <dbReference type="NCBI Taxonomy" id="109957"/>
    <lineage>
        <taxon>Eukaryota</taxon>
        <taxon>Fungi</taxon>
        <taxon>Fungi incertae sedis</taxon>
        <taxon>Chytridiomycota</taxon>
        <taxon>Chytridiomycota incertae sedis</taxon>
        <taxon>Chytridiomycetes</taxon>
        <taxon>Chytridiales</taxon>
        <taxon>Chytriomycetaceae</taxon>
        <taxon>Physocladia</taxon>
    </lineage>
</organism>
<dbReference type="InterPro" id="IPR029033">
    <property type="entry name" value="His_PPase_superfam"/>
</dbReference>
<dbReference type="SUPFAM" id="SSF53254">
    <property type="entry name" value="Phosphoglycerate mutase-like"/>
    <property type="match status" value="1"/>
</dbReference>
<evidence type="ECO:0000256" key="14">
    <source>
        <dbReference type="SAM" id="SignalP"/>
    </source>
</evidence>
<evidence type="ECO:0000313" key="16">
    <source>
        <dbReference type="Proteomes" id="UP001211907"/>
    </source>
</evidence>